<proteinExistence type="predicted"/>
<gene>
    <name evidence="2" type="ORF">GGD56_004878</name>
</gene>
<reference evidence="2 3" key="1">
    <citation type="submission" date="2020-08" db="EMBL/GenBank/DDBJ databases">
        <title>Genomic Encyclopedia of Type Strains, Phase IV (KMG-V): Genome sequencing to study the core and pangenomes of soil and plant-associated prokaryotes.</title>
        <authorList>
            <person name="Whitman W."/>
        </authorList>
    </citation>
    <scope>NUCLEOTIDE SEQUENCE [LARGE SCALE GENOMIC DNA]</scope>
    <source>
        <strain evidence="2 3">SEMIA 4087</strain>
    </source>
</reference>
<accession>A0ABR6ISX0</accession>
<keyword evidence="3" id="KW-1185">Reference proteome</keyword>
<dbReference type="Proteomes" id="UP000551353">
    <property type="component" value="Unassembled WGS sequence"/>
</dbReference>
<sequence length="107" mass="11847">MAIPERQLDTWSSQPSSGPSRDTYGAVREVLDDRASPFACKRRDIFLQDSYGNDTNVANDSDVDVVSLTTPRLSTTTPAPFHRTNTLHSAALTVERRATPINTIRPM</sequence>
<organism evidence="2 3">
    <name type="scientific">Rhizobium mongolense</name>
    <dbReference type="NCBI Taxonomy" id="57676"/>
    <lineage>
        <taxon>Bacteria</taxon>
        <taxon>Pseudomonadati</taxon>
        <taxon>Pseudomonadota</taxon>
        <taxon>Alphaproteobacteria</taxon>
        <taxon>Hyphomicrobiales</taxon>
        <taxon>Rhizobiaceae</taxon>
        <taxon>Rhizobium/Agrobacterium group</taxon>
        <taxon>Rhizobium</taxon>
    </lineage>
</organism>
<comment type="caution">
    <text evidence="2">The sequence shown here is derived from an EMBL/GenBank/DDBJ whole genome shotgun (WGS) entry which is preliminary data.</text>
</comment>
<evidence type="ECO:0000313" key="3">
    <source>
        <dbReference type="Proteomes" id="UP000551353"/>
    </source>
</evidence>
<evidence type="ECO:0000313" key="2">
    <source>
        <dbReference type="EMBL" id="MBB4231012.1"/>
    </source>
</evidence>
<protein>
    <submittedName>
        <fullName evidence="2">Uncharacterized protein</fullName>
    </submittedName>
</protein>
<feature type="compositionally biased region" description="Polar residues" evidence="1">
    <location>
        <begin position="9"/>
        <end position="20"/>
    </location>
</feature>
<evidence type="ECO:0000256" key="1">
    <source>
        <dbReference type="SAM" id="MobiDB-lite"/>
    </source>
</evidence>
<dbReference type="EMBL" id="JACIFX010000006">
    <property type="protein sequence ID" value="MBB4231012.1"/>
    <property type="molecule type" value="Genomic_DNA"/>
</dbReference>
<feature type="region of interest" description="Disordered" evidence="1">
    <location>
        <begin position="1"/>
        <end position="24"/>
    </location>
</feature>
<name>A0ABR6ISX0_9HYPH</name>